<dbReference type="Gene3D" id="2.30.30.40">
    <property type="entry name" value="SH3 Domains"/>
    <property type="match status" value="1"/>
</dbReference>
<evidence type="ECO:0000259" key="4">
    <source>
        <dbReference type="PROSITE" id="PS51781"/>
    </source>
</evidence>
<accession>A0ABU4GUR5</accession>
<dbReference type="InterPro" id="IPR002508">
    <property type="entry name" value="MurNAc-LAA_cat"/>
</dbReference>
<name>A0ABU4GUR5_9CLOT</name>
<dbReference type="Gene3D" id="3.40.630.40">
    <property type="entry name" value="Zn-dependent exopeptidases"/>
    <property type="match status" value="1"/>
</dbReference>
<evidence type="ECO:0000313" key="5">
    <source>
        <dbReference type="EMBL" id="MDW2799962.1"/>
    </source>
</evidence>
<reference evidence="5 6" key="1">
    <citation type="submission" date="2023-10" db="EMBL/GenBank/DDBJ databases">
        <title>A novel Glycoside Hydrolase 43-Like Enzyme from Clostrdium boliviensis is an Endo-xylanase, and a Candidate for Xylooligosaccharides Production from Different Xylan Substrates.</title>
        <authorList>
            <person name="Alvarez M.T."/>
            <person name="Rocabado-Villegas L.R."/>
            <person name="Salas-Veizaga D.M."/>
            <person name="Linares-Pasten J.A."/>
            <person name="Gudmundsdottir E.E."/>
            <person name="Hreggvidsson G.O."/>
            <person name="Adlercreutz P."/>
            <person name="Nordberg Karlsson E."/>
        </authorList>
    </citation>
    <scope>NUCLEOTIDE SEQUENCE [LARGE SCALE GENOMIC DNA]</scope>
    <source>
        <strain evidence="5 6">E-1</strain>
    </source>
</reference>
<evidence type="ECO:0000256" key="1">
    <source>
        <dbReference type="ARBA" id="ARBA00022801"/>
    </source>
</evidence>
<feature type="region of interest" description="Disordered" evidence="3">
    <location>
        <begin position="172"/>
        <end position="192"/>
    </location>
</feature>
<dbReference type="Pfam" id="PF08239">
    <property type="entry name" value="SH3_3"/>
    <property type="match status" value="1"/>
</dbReference>
<protein>
    <submittedName>
        <fullName evidence="5">N-acetylmuramoyl-L-alanine amidase</fullName>
    </submittedName>
</protein>
<dbReference type="InterPro" id="IPR050695">
    <property type="entry name" value="N-acetylmuramoyl_amidase_3"/>
</dbReference>
<keyword evidence="2" id="KW-0961">Cell wall biogenesis/degradation</keyword>
<dbReference type="SMART" id="SM00287">
    <property type="entry name" value="SH3b"/>
    <property type="match status" value="1"/>
</dbReference>
<dbReference type="Proteomes" id="UP001276854">
    <property type="component" value="Unassembled WGS sequence"/>
</dbReference>
<gene>
    <name evidence="5" type="ORF">RZO55_20525</name>
</gene>
<dbReference type="Pfam" id="PF01520">
    <property type="entry name" value="Amidase_3"/>
    <property type="match status" value="1"/>
</dbReference>
<evidence type="ECO:0000313" key="6">
    <source>
        <dbReference type="Proteomes" id="UP001276854"/>
    </source>
</evidence>
<dbReference type="PANTHER" id="PTHR30404:SF0">
    <property type="entry name" value="N-ACETYLMURAMOYL-L-ALANINE AMIDASE AMIC"/>
    <property type="match status" value="1"/>
</dbReference>
<dbReference type="PROSITE" id="PS51781">
    <property type="entry name" value="SH3B"/>
    <property type="match status" value="1"/>
</dbReference>
<evidence type="ECO:0000256" key="3">
    <source>
        <dbReference type="SAM" id="MobiDB-lite"/>
    </source>
</evidence>
<dbReference type="CDD" id="cd02696">
    <property type="entry name" value="MurNAc-LAA"/>
    <property type="match status" value="1"/>
</dbReference>
<organism evidence="5 6">
    <name type="scientific">Clostridium boliviensis</name>
    <dbReference type="NCBI Taxonomy" id="318465"/>
    <lineage>
        <taxon>Bacteria</taxon>
        <taxon>Bacillati</taxon>
        <taxon>Bacillota</taxon>
        <taxon>Clostridia</taxon>
        <taxon>Eubacteriales</taxon>
        <taxon>Clostridiaceae</taxon>
        <taxon>Clostridium</taxon>
    </lineage>
</organism>
<dbReference type="SMART" id="SM00646">
    <property type="entry name" value="Ami_3"/>
    <property type="match status" value="1"/>
</dbReference>
<dbReference type="RefSeq" id="WP_318066150.1">
    <property type="nucleotide sequence ID" value="NZ_JAWONS010000290.1"/>
</dbReference>
<dbReference type="PROSITE" id="PS51257">
    <property type="entry name" value="PROKAR_LIPOPROTEIN"/>
    <property type="match status" value="1"/>
</dbReference>
<feature type="domain" description="SH3b" evidence="4">
    <location>
        <begin position="85"/>
        <end position="147"/>
    </location>
</feature>
<keyword evidence="1" id="KW-0378">Hydrolase</keyword>
<comment type="caution">
    <text evidence="5">The sequence shown here is derived from an EMBL/GenBank/DDBJ whole genome shotgun (WGS) entry which is preliminary data.</text>
</comment>
<sequence length="373" mass="40395">MIIRKNRWLFLMALLLSLFLLSGCGKKYEEVQRPVVEEANSGLSEEEKSAPVTIEYGEREGTAAEKISHEASVTTETAPEFQKANETVYITGSGVNVRTQPSVTSQIAATLNQGAALERTGYSQSWSRVIYENKECYVSSRYLSADKPADQPAQAPVISGSGNGRLIAIDPGHQAKGNSEKEPIGPGSTQMKAKVASGTQGSATGIPEYKLTLAVSLKLKQELLNRGYRVYMIRETDDVNISNAQRANMANESGADIFIRVHANSLNDRSIAGALTMCQTSKNPYNSNLYGKSAALSKTVVNGISSQTGFRNRGVQETDSMSGINWCKIPVTIVEMGFMSNAEEDKKMATDEYRDKIAKGIADGIDAYYAGGN</sequence>
<dbReference type="PANTHER" id="PTHR30404">
    <property type="entry name" value="N-ACETYLMURAMOYL-L-ALANINE AMIDASE"/>
    <property type="match status" value="1"/>
</dbReference>
<dbReference type="EMBL" id="JAWONS010000290">
    <property type="protein sequence ID" value="MDW2799962.1"/>
    <property type="molecule type" value="Genomic_DNA"/>
</dbReference>
<proteinExistence type="predicted"/>
<dbReference type="InterPro" id="IPR003646">
    <property type="entry name" value="SH3-like_bac-type"/>
</dbReference>
<keyword evidence="6" id="KW-1185">Reference proteome</keyword>
<dbReference type="SUPFAM" id="SSF53187">
    <property type="entry name" value="Zn-dependent exopeptidases"/>
    <property type="match status" value="1"/>
</dbReference>
<evidence type="ECO:0000256" key="2">
    <source>
        <dbReference type="ARBA" id="ARBA00023316"/>
    </source>
</evidence>